<evidence type="ECO:0000313" key="5">
    <source>
        <dbReference type="EMBL" id="MCJ2544016.1"/>
    </source>
</evidence>
<dbReference type="InterPro" id="IPR050498">
    <property type="entry name" value="Ycf3"/>
</dbReference>
<feature type="repeat" description="TPR" evidence="3">
    <location>
        <begin position="84"/>
        <end position="117"/>
    </location>
</feature>
<feature type="repeat" description="TPR" evidence="3">
    <location>
        <begin position="151"/>
        <end position="184"/>
    </location>
</feature>
<dbReference type="InterPro" id="IPR011990">
    <property type="entry name" value="TPR-like_helical_dom_sf"/>
</dbReference>
<sequence>MAGLPARAEAIDEPNIVELVTAAVAATESQDWARAADLYRQAVELEPNNSGLYNNWGVVLRRQGDLQGAIRAYQRALELDPNLSAVYLNLGLAYLVERRWEEALAILTQAEQQLPNEVTLPLYKGIALEKLERWGEAIGAYSTYVQRTPNALGHYRLAIAYWQTGDPQRAAEFFQRAARMEAQVGLYSAEAGRALALLGQYQDAATLLERLPSSWLEASDFLLLARIAHHLHRPDLADRALQRALALADSGSSRAARTSSLLNDAGVLTAERQDLQQAVQFLEAALTESERDPQMLAVVAANLADLYLSQGRLPEALQQAQRAVSADPNLPQAHNTLAAILLEQQDLDAAIHHWQEAVRLDPLYWQAHRNLAIAQALRGEIDQAVESMQRAMEKAPTLEIVQQLNGELQGIPLVRTGLEEQSQ</sequence>
<evidence type="ECO:0000256" key="2">
    <source>
        <dbReference type="ARBA" id="ARBA00022803"/>
    </source>
</evidence>
<dbReference type="InterPro" id="IPR019734">
    <property type="entry name" value="TPR_rpt"/>
</dbReference>
<evidence type="ECO:0000256" key="1">
    <source>
        <dbReference type="ARBA" id="ARBA00022737"/>
    </source>
</evidence>
<keyword evidence="2 3" id="KW-0802">TPR repeat</keyword>
<dbReference type="PROSITE" id="PS50293">
    <property type="entry name" value="TPR_REGION"/>
    <property type="match status" value="1"/>
</dbReference>
<reference evidence="5" key="1">
    <citation type="submission" date="2021-02" db="EMBL/GenBank/DDBJ databases">
        <title>The CRISPR/cas machinery reduction and long-range gene transfer in the hot spring cyanobacterium Synechococcus.</title>
        <authorList>
            <person name="Dvorak P."/>
            <person name="Jahodarova E."/>
            <person name="Hasler P."/>
            <person name="Poulickova A."/>
        </authorList>
    </citation>
    <scope>NUCLEOTIDE SEQUENCE</scope>
    <source>
        <strain evidence="5">Rupite</strain>
    </source>
</reference>
<feature type="coiled-coil region" evidence="4">
    <location>
        <begin position="265"/>
        <end position="292"/>
    </location>
</feature>
<keyword evidence="6" id="KW-1185">Reference proteome</keyword>
<feature type="repeat" description="TPR" evidence="3">
    <location>
        <begin position="297"/>
        <end position="330"/>
    </location>
</feature>
<dbReference type="Pfam" id="PF13432">
    <property type="entry name" value="TPR_16"/>
    <property type="match status" value="3"/>
</dbReference>
<evidence type="ECO:0000256" key="4">
    <source>
        <dbReference type="SAM" id="Coils"/>
    </source>
</evidence>
<comment type="caution">
    <text evidence="5">The sequence shown here is derived from an EMBL/GenBank/DDBJ whole genome shotgun (WGS) entry which is preliminary data.</text>
</comment>
<dbReference type="PANTHER" id="PTHR44858:SF1">
    <property type="entry name" value="UDP-N-ACETYLGLUCOSAMINE--PEPTIDE N-ACETYLGLUCOSAMINYLTRANSFERASE SPINDLY-RELATED"/>
    <property type="match status" value="1"/>
</dbReference>
<organism evidence="5 6">
    <name type="scientific">Thermostichus vulcanus str. 'Rupite'</name>
    <dbReference type="NCBI Taxonomy" id="2813851"/>
    <lineage>
        <taxon>Bacteria</taxon>
        <taxon>Bacillati</taxon>
        <taxon>Cyanobacteriota</taxon>
        <taxon>Cyanophyceae</taxon>
        <taxon>Thermostichales</taxon>
        <taxon>Thermostichaceae</taxon>
        <taxon>Thermostichus</taxon>
    </lineage>
</organism>
<dbReference type="Proteomes" id="UP000830835">
    <property type="component" value="Unassembled WGS sequence"/>
</dbReference>
<dbReference type="EMBL" id="JAFIRA010000043">
    <property type="protein sequence ID" value="MCJ2544016.1"/>
    <property type="molecule type" value="Genomic_DNA"/>
</dbReference>
<keyword evidence="1" id="KW-0677">Repeat</keyword>
<feature type="repeat" description="TPR" evidence="3">
    <location>
        <begin position="331"/>
        <end position="364"/>
    </location>
</feature>
<dbReference type="RefSeq" id="WP_244352147.1">
    <property type="nucleotide sequence ID" value="NZ_JAFIRA010000043.1"/>
</dbReference>
<proteinExistence type="predicted"/>
<evidence type="ECO:0000256" key="3">
    <source>
        <dbReference type="PROSITE-ProRule" id="PRU00339"/>
    </source>
</evidence>
<feature type="repeat" description="TPR" evidence="3">
    <location>
        <begin position="16"/>
        <end position="49"/>
    </location>
</feature>
<dbReference type="SMART" id="SM00028">
    <property type="entry name" value="TPR"/>
    <property type="match status" value="9"/>
</dbReference>
<feature type="repeat" description="TPR" evidence="3">
    <location>
        <begin position="50"/>
        <end position="83"/>
    </location>
</feature>
<protein>
    <submittedName>
        <fullName evidence="5">Tetratricopeptide repeat protein</fullName>
    </submittedName>
</protein>
<dbReference type="PROSITE" id="PS50005">
    <property type="entry name" value="TPR"/>
    <property type="match status" value="7"/>
</dbReference>
<feature type="repeat" description="TPR" evidence="3">
    <location>
        <begin position="365"/>
        <end position="398"/>
    </location>
</feature>
<accession>A0ABT0CE07</accession>
<keyword evidence="4" id="KW-0175">Coiled coil</keyword>
<dbReference type="Gene3D" id="1.25.40.10">
    <property type="entry name" value="Tetratricopeptide repeat domain"/>
    <property type="match status" value="3"/>
</dbReference>
<name>A0ABT0CE07_THEVL</name>
<dbReference type="SUPFAM" id="SSF48452">
    <property type="entry name" value="TPR-like"/>
    <property type="match status" value="1"/>
</dbReference>
<dbReference type="Pfam" id="PF13414">
    <property type="entry name" value="TPR_11"/>
    <property type="match status" value="1"/>
</dbReference>
<dbReference type="PANTHER" id="PTHR44858">
    <property type="entry name" value="TETRATRICOPEPTIDE REPEAT PROTEIN 6"/>
    <property type="match status" value="1"/>
</dbReference>
<evidence type="ECO:0000313" key="6">
    <source>
        <dbReference type="Proteomes" id="UP000830835"/>
    </source>
</evidence>
<gene>
    <name evidence="5" type="ORF">JX360_14075</name>
</gene>